<dbReference type="PATRIC" id="fig|1263867.3.peg.130"/>
<dbReference type="PANTHER" id="PTHR24422:SF27">
    <property type="entry name" value="PROTEIN-GLUTAMATE O-METHYLTRANSFERASE"/>
    <property type="match status" value="1"/>
</dbReference>
<keyword evidence="6 20" id="KW-0597">Phosphoprotein</keyword>
<keyword evidence="21" id="KW-0175">Coiled coil</keyword>
<dbReference type="Gene3D" id="3.40.50.2300">
    <property type="match status" value="1"/>
</dbReference>
<feature type="domain" description="PAS" evidence="25">
    <location>
        <begin position="1285"/>
        <end position="1330"/>
    </location>
</feature>
<evidence type="ECO:0000256" key="21">
    <source>
        <dbReference type="SAM" id="Coils"/>
    </source>
</evidence>
<dbReference type="InterPro" id="IPR003594">
    <property type="entry name" value="HATPase_dom"/>
</dbReference>
<dbReference type="SUPFAM" id="SSF53335">
    <property type="entry name" value="S-adenosyl-L-methionine-dependent methyltransferases"/>
    <property type="match status" value="1"/>
</dbReference>
<dbReference type="InterPro" id="IPR001789">
    <property type="entry name" value="Sig_transdc_resp-reg_receiver"/>
</dbReference>
<dbReference type="Pfam" id="PF03705">
    <property type="entry name" value="CheR_N"/>
    <property type="match status" value="1"/>
</dbReference>
<feature type="domain" description="PAS" evidence="25">
    <location>
        <begin position="885"/>
        <end position="938"/>
    </location>
</feature>
<keyword evidence="17" id="KW-0472">Membrane</keyword>
<keyword evidence="8 29" id="KW-0808">Transferase</keyword>
<dbReference type="InterPro" id="IPR035909">
    <property type="entry name" value="CheB_C"/>
</dbReference>
<sequence>MSKPTLIVAVGASAGGLEAFTELLSGIPGKPGFAIVFVQHLDPSKTSLVGDLLRRQTSLPVEEITTGKKVKPNTIYLCPPRGRLDVVDGELKVSQQSNDDSEANVIDHFFHGIAESQGGRGIGVVLSGSGSDGTLGLKSIGDAGGMTFAQDSESAKFDSMPRNAATTGVADQVMPPANIATELLRYTRYLEEISETPAKRKFDDQIRNAIPQIAKALLSETGHNFKHYKTSTLARRIQRRMQILKLSDVDAYVTLLHSDKSESQQLFRELLISVTAFFRDPDSFKRLADQVIPKLFENRQPDDPARIWVPGCATGEEAYTIAILCREFVEKSEAQKHGEHRNEDANWRGLSFQIFASDIDERALSIARTGVYPAGIADHVSKDRLKRFFVKKGNRYHVKKEIRETVLFSSHNLISDPPFSRQDLICCRNLLIYLGPHLQKKLIPLFHFALRPNGFLFLGPSESISTHGDLFRSIDQRHRISQRKGTAIGRAAPLALRTPANGMTRLPEVSPIDDDKTDVVQIMQRIVLDEFAPKSVVVDEDGQVICSSAETNKYLSIGEGAYQNNILKMARRGLRIGLRATLSEAKSKRRRIIHENLSVTTDEGKQRVMITVQPMMRLGEDTGLFIVVFHDVGLPMGTTSGEDSPIDPKDVLVARGSMDRQAEAMVEQLERELSQTRDDLEKTMQEMEATNEELKSSNEELLSMNEELQSANEELETSKEEIRSSSEAVSRANADLENLLRSTQIATIFLDSDGLIRSFTQAATEIYSLIATDVGRPLGKFVPDVHVMPPLPSIRQLKAEGPVEDTITANDGRMFIRRVLPYQSHSRETDGMVVTFVDVSELEASRKQLSTLVTELRTTQRQLIEYGEQLDLAMQAGRLGAWRWDVQSDRVEWSPQLYALFGRPEGEFDGTLQAFVEIVHPDDRDRVRDVIEQTLASDSDRYEVECRMLRPDGSELWTLGLGLIDRDEDGKPLSVTGTASDITDRKRRELNLAFIADLQQAFIPLSDVGELQAIACRMVGEHFSASRCCFVKFDDDADYVRVVRDYAVDDSQSLVGCYHLQDFHTDEERHALRTGRPVVIRNVDAEAESDRGERFRALDIQSLCNVGFRRDGNVQFLLSTIFAEPHVWRRDEIELLQDVVDRLSVRVQRAEAETELALAKTKMDLAMQAASVASWTWDFDAGDLVHEPNLNRLWGFDPATPVPIADFVAAIDNDHRERVSKAIGKALDEGGLYDEEYLVLRTDGQRRWLRAVGIGTAPGKEPREFLGVVTDTTARKQNEIELAEREAHLRRVIDNTLNFVGELDRDGTLLQVNQTALDAGGVTREDVIGKPFWECYWWSHDGEVTTRLREAVEMAATGKIVRYDVSVRMAGDTRMMIDFMLAPVTDSDGKVTHLIPSGVDISDRHAAEQQAANSRRLLTEAMSAAKMGSFTYKPQTGESDWDENWADLMGLSVDSEKMAQHLFEIIHPDDLGASRRRFEEAVETRAEFKHEFRIIRSDGELRWIAARGQVTYDEFGEAVLLSGINWDITDQKLFEQEIQLNEERVRQAAGAAGFGTFCVDVDNNLVTYSDEFKKLVGLSPSEELSNDIQAQPAFVHPDDRDMLARHTQSVLSDVQEPDHWLNHRIVRHDGELRYVRMQSRSLYEGEGKDRRVRMVVGTLLDITQQHDYEQNLKKAKRVAEAANRSKSEFVANMSHEIRTPMTAILGYADMVQDRVDDDETRGYLQTIRHNGAYLLEIINDILDLSKIEAGKLEIDTERFEPARVVEDVRSIMEVRASDGGLKLEVDYATPIPNVIESDAKRLKQILINLVGNAIKFTKEGGVRIEVAYEDDSGDRRELRPNDDPKPLMSSATGQLRLSVSDTGIGMTPEQRDRLFKPFSQGDSLITQQFGGTGLGLAISQRLASMLGGEITCDSKLDQGSTFTVTVSIGDLENTPLIQPWASAEIVDSDSAASNDRPEIIRLAADFLIVDDRRDIRFLAKHIITKAGGSVTEAEDGLVAVKTVKQAMSDGKTFDLILLDMQMPNMDGYATAAALRRLGYIGPIIALTADAMQGDMNKCLQAGCNDYLSKPIDAQRMLQLVSDLTKK</sequence>
<dbReference type="FunFam" id="3.30.565.10:FF:000010">
    <property type="entry name" value="Sensor histidine kinase RcsC"/>
    <property type="match status" value="1"/>
</dbReference>
<dbReference type="InterPro" id="IPR022641">
    <property type="entry name" value="CheR_N"/>
</dbReference>
<dbReference type="CDD" id="cd16922">
    <property type="entry name" value="HATPase_EvgS-ArcB-TorS-like"/>
    <property type="match status" value="1"/>
</dbReference>
<dbReference type="InterPro" id="IPR050903">
    <property type="entry name" value="Bact_Chemotaxis_MeTrfase"/>
</dbReference>
<evidence type="ECO:0000256" key="17">
    <source>
        <dbReference type="ARBA" id="ARBA00023136"/>
    </source>
</evidence>
<dbReference type="FunFam" id="2.10.70.100:FF:000001">
    <property type="entry name" value="Sensory transduction histidine kinase"/>
    <property type="match status" value="1"/>
</dbReference>
<dbReference type="Pfam" id="PF00072">
    <property type="entry name" value="Response_reg"/>
    <property type="match status" value="1"/>
</dbReference>
<evidence type="ECO:0000256" key="1">
    <source>
        <dbReference type="ARBA" id="ARBA00000085"/>
    </source>
</evidence>
<keyword evidence="14" id="KW-0067">ATP-binding</keyword>
<dbReference type="CDD" id="cd16434">
    <property type="entry name" value="CheB-CheR_fusion"/>
    <property type="match status" value="1"/>
</dbReference>
<dbReference type="PROSITE" id="PS50113">
    <property type="entry name" value="PAC"/>
    <property type="match status" value="5"/>
</dbReference>
<evidence type="ECO:0000256" key="20">
    <source>
        <dbReference type="PROSITE-ProRule" id="PRU00169"/>
    </source>
</evidence>
<proteinExistence type="predicted"/>
<dbReference type="Pfam" id="PF13596">
    <property type="entry name" value="PAS_10"/>
    <property type="match status" value="1"/>
</dbReference>
<evidence type="ECO:0000313" key="29">
    <source>
        <dbReference type="EMBL" id="EMB19147.1"/>
    </source>
</evidence>
<dbReference type="Gene3D" id="2.10.70.100">
    <property type="match status" value="3"/>
</dbReference>
<dbReference type="SMART" id="SM00091">
    <property type="entry name" value="PAS"/>
    <property type="match status" value="5"/>
</dbReference>
<dbReference type="GO" id="GO:0008984">
    <property type="term" value="F:protein-glutamate methylesterase activity"/>
    <property type="evidence" value="ECO:0007669"/>
    <property type="project" value="InterPro"/>
</dbReference>
<dbReference type="InterPro" id="IPR000700">
    <property type="entry name" value="PAS-assoc_C"/>
</dbReference>
<dbReference type="InterPro" id="IPR013655">
    <property type="entry name" value="PAS_fold_3"/>
</dbReference>
<dbReference type="PRINTS" id="PR00996">
    <property type="entry name" value="CHERMTFRASE"/>
</dbReference>
<evidence type="ECO:0000256" key="3">
    <source>
        <dbReference type="ARBA" id="ARBA00004429"/>
    </source>
</evidence>
<evidence type="ECO:0000256" key="11">
    <source>
        <dbReference type="ARBA" id="ARBA00022737"/>
    </source>
</evidence>
<dbReference type="InterPro" id="IPR003018">
    <property type="entry name" value="GAF"/>
</dbReference>
<evidence type="ECO:0000256" key="9">
    <source>
        <dbReference type="ARBA" id="ARBA00022691"/>
    </source>
</evidence>
<evidence type="ECO:0000256" key="13">
    <source>
        <dbReference type="ARBA" id="ARBA00022777"/>
    </source>
</evidence>
<dbReference type="Pfam" id="PF08448">
    <property type="entry name" value="PAS_4"/>
    <property type="match status" value="1"/>
</dbReference>
<feature type="modified residue" description="4-aspartylphosphate" evidence="20">
    <location>
        <position position="2019"/>
    </location>
</feature>
<dbReference type="Pfam" id="PF00512">
    <property type="entry name" value="HisKA"/>
    <property type="match status" value="1"/>
</dbReference>
<dbReference type="InterPro" id="IPR036804">
    <property type="entry name" value="CheR_N_sf"/>
</dbReference>
<dbReference type="GO" id="GO:0005886">
    <property type="term" value="C:plasma membrane"/>
    <property type="evidence" value="ECO:0007669"/>
    <property type="project" value="UniProtKB-SubCell"/>
</dbReference>
<dbReference type="SUPFAM" id="SSF47757">
    <property type="entry name" value="Chemotaxis receptor methyltransferase CheR, N-terminal domain"/>
    <property type="match status" value="1"/>
</dbReference>
<evidence type="ECO:0000313" key="30">
    <source>
        <dbReference type="Proteomes" id="UP000011529"/>
    </source>
</evidence>
<dbReference type="InterPro" id="IPR003661">
    <property type="entry name" value="HisK_dim/P_dom"/>
</dbReference>
<feature type="domain" description="PAS" evidence="25">
    <location>
        <begin position="1414"/>
        <end position="1485"/>
    </location>
</feature>
<feature type="domain" description="Response regulatory" evidence="24">
    <location>
        <begin position="1965"/>
        <end position="2084"/>
    </location>
</feature>
<dbReference type="InterPro" id="IPR000014">
    <property type="entry name" value="PAS"/>
</dbReference>
<dbReference type="CDD" id="cd17546">
    <property type="entry name" value="REC_hyHK_CKI1_RcsC-like"/>
    <property type="match status" value="1"/>
</dbReference>
<feature type="domain" description="PAC" evidence="26">
    <location>
        <begin position="942"/>
        <end position="994"/>
    </location>
</feature>
<evidence type="ECO:0000256" key="8">
    <source>
        <dbReference type="ARBA" id="ARBA00022679"/>
    </source>
</evidence>
<feature type="domain" description="Histidine kinase" evidence="23">
    <location>
        <begin position="1692"/>
        <end position="1930"/>
    </location>
</feature>
<gene>
    <name evidence="29" type="ORF">RE6C_00121</name>
</gene>
<feature type="domain" description="CheB-type methylesterase" evidence="27">
    <location>
        <begin position="4"/>
        <end position="190"/>
    </location>
</feature>
<dbReference type="Pfam" id="PF02518">
    <property type="entry name" value="HATPase_c"/>
    <property type="match status" value="1"/>
</dbReference>
<dbReference type="GO" id="GO:0032259">
    <property type="term" value="P:methylation"/>
    <property type="evidence" value="ECO:0007669"/>
    <property type="project" value="UniProtKB-KW"/>
</dbReference>
<feature type="domain" description="PAC" evidence="26">
    <location>
        <begin position="1233"/>
        <end position="1284"/>
    </location>
</feature>
<name>M2B2L0_9BACT</name>
<keyword evidence="11" id="KW-0677">Repeat</keyword>
<keyword evidence="19" id="KW-0145">Chemotaxis</keyword>
<dbReference type="SMART" id="SM00138">
    <property type="entry name" value="MeTrc"/>
    <property type="match status" value="1"/>
</dbReference>
<dbReference type="NCBIfam" id="TIGR00229">
    <property type="entry name" value="sensory_box"/>
    <property type="match status" value="4"/>
</dbReference>
<dbReference type="Gene3D" id="3.40.50.150">
    <property type="entry name" value="Vaccinia Virus protein VP39"/>
    <property type="match status" value="1"/>
</dbReference>
<evidence type="ECO:0000259" key="26">
    <source>
        <dbReference type="PROSITE" id="PS50113"/>
    </source>
</evidence>
<evidence type="ECO:0000256" key="7">
    <source>
        <dbReference type="ARBA" id="ARBA00022603"/>
    </source>
</evidence>
<comment type="catalytic activity">
    <reaction evidence="1">
        <text>ATP + protein L-histidine = ADP + protein N-phospho-L-histidine.</text>
        <dbReference type="EC" id="2.7.13.3"/>
    </reaction>
</comment>
<dbReference type="Pfam" id="PF01739">
    <property type="entry name" value="CheR"/>
    <property type="match status" value="1"/>
</dbReference>
<dbReference type="Proteomes" id="UP000011529">
    <property type="component" value="Unassembled WGS sequence"/>
</dbReference>
<dbReference type="SUPFAM" id="SSF52738">
    <property type="entry name" value="Methylesterase CheB, C-terminal domain"/>
    <property type="match status" value="1"/>
</dbReference>
<evidence type="ECO:0000256" key="6">
    <source>
        <dbReference type="ARBA" id="ARBA00022553"/>
    </source>
</evidence>
<evidence type="ECO:0000256" key="22">
    <source>
        <dbReference type="SAM" id="MobiDB-lite"/>
    </source>
</evidence>
<dbReference type="PROSITE" id="PS50123">
    <property type="entry name" value="CHER"/>
    <property type="match status" value="1"/>
</dbReference>
<reference evidence="29" key="2">
    <citation type="journal article" date="2013" name="Mar. Genomics">
        <title>Expression of sulfatases in Rhodopirellula baltica and the diversity of sulfatases in the genus Rhodopirellula.</title>
        <authorList>
            <person name="Wegner C.E."/>
            <person name="Richter-Heitmann T."/>
            <person name="Klindworth A."/>
            <person name="Klockow C."/>
            <person name="Richter M."/>
            <person name="Achstetter T."/>
            <person name="Glockner F.O."/>
            <person name="Harder J."/>
        </authorList>
    </citation>
    <scope>NUCLEOTIDE SEQUENCE [LARGE SCALE GENOMIC DNA]</scope>
    <source>
        <strain evidence="29">6C</strain>
    </source>
</reference>
<feature type="domain" description="PAS" evidence="25">
    <location>
        <begin position="1541"/>
        <end position="1614"/>
    </location>
</feature>
<dbReference type="GO" id="GO:0006935">
    <property type="term" value="P:chemotaxis"/>
    <property type="evidence" value="ECO:0007669"/>
    <property type="project" value="UniProtKB-UniRule"/>
</dbReference>
<reference evidence="29" key="1">
    <citation type="submission" date="2012-11" db="EMBL/GenBank/DDBJ databases">
        <title>Permanent draft genomes of Rhodopirellula europaea strain SH398 and 6C.</title>
        <authorList>
            <person name="Richter M."/>
            <person name="Richter-Heitmann T."/>
            <person name="Frank C."/>
            <person name="Harder J."/>
            <person name="Glockner F.O."/>
        </authorList>
    </citation>
    <scope>NUCLEOTIDE SEQUENCE</scope>
    <source>
        <strain evidence="29">6C</strain>
    </source>
</reference>
<dbReference type="GO" id="GO:0000155">
    <property type="term" value="F:phosphorelay sensor kinase activity"/>
    <property type="evidence" value="ECO:0007669"/>
    <property type="project" value="InterPro"/>
</dbReference>
<feature type="active site" evidence="19">
    <location>
        <position position="132"/>
    </location>
</feature>
<dbReference type="SUPFAM" id="SSF52172">
    <property type="entry name" value="CheY-like"/>
    <property type="match status" value="1"/>
</dbReference>
<feature type="coiled-coil region" evidence="21">
    <location>
        <begin position="659"/>
        <end position="728"/>
    </location>
</feature>
<keyword evidence="10" id="KW-0812">Transmembrane</keyword>
<dbReference type="Pfam" id="PF01339">
    <property type="entry name" value="CheB_methylest"/>
    <property type="match status" value="1"/>
</dbReference>
<keyword evidence="30" id="KW-1185">Reference proteome</keyword>
<dbReference type="InterPro" id="IPR035965">
    <property type="entry name" value="PAS-like_dom_sf"/>
</dbReference>
<feature type="domain" description="CheR-type methyltransferase" evidence="28">
    <location>
        <begin position="212"/>
        <end position="464"/>
    </location>
</feature>
<evidence type="ECO:0000256" key="18">
    <source>
        <dbReference type="ARBA" id="ARBA00023306"/>
    </source>
</evidence>
<feature type="coiled-coil region" evidence="21">
    <location>
        <begin position="1133"/>
        <end position="1169"/>
    </location>
</feature>
<dbReference type="RefSeq" id="WP_008652853.1">
    <property type="nucleotide sequence ID" value="NZ_ANMO01000007.1"/>
</dbReference>
<organism evidence="29 30">
    <name type="scientific">Rhodopirellula europaea 6C</name>
    <dbReference type="NCBI Taxonomy" id="1263867"/>
    <lineage>
        <taxon>Bacteria</taxon>
        <taxon>Pseudomonadati</taxon>
        <taxon>Planctomycetota</taxon>
        <taxon>Planctomycetia</taxon>
        <taxon>Pirellulales</taxon>
        <taxon>Pirellulaceae</taxon>
        <taxon>Rhodopirellula</taxon>
    </lineage>
</organism>
<evidence type="ECO:0000259" key="27">
    <source>
        <dbReference type="PROSITE" id="PS50122"/>
    </source>
</evidence>
<dbReference type="CDD" id="cd00082">
    <property type="entry name" value="HisKA"/>
    <property type="match status" value="1"/>
</dbReference>
<keyword evidence="18" id="KW-0131">Cell cycle</keyword>
<keyword evidence="16" id="KW-0902">Two-component regulatory system</keyword>
<dbReference type="InterPro" id="IPR029063">
    <property type="entry name" value="SAM-dependent_MTases_sf"/>
</dbReference>
<dbReference type="SUPFAM" id="SSF55874">
    <property type="entry name" value="ATPase domain of HSP90 chaperone/DNA topoisomerase II/histidine kinase"/>
    <property type="match status" value="1"/>
</dbReference>
<evidence type="ECO:0000259" key="23">
    <source>
        <dbReference type="PROSITE" id="PS50109"/>
    </source>
</evidence>
<dbReference type="GO" id="GO:0005737">
    <property type="term" value="C:cytoplasm"/>
    <property type="evidence" value="ECO:0007669"/>
    <property type="project" value="InterPro"/>
</dbReference>
<dbReference type="Gene3D" id="3.30.450.20">
    <property type="entry name" value="PAS domain"/>
    <property type="match status" value="6"/>
</dbReference>
<dbReference type="Gene3D" id="1.10.155.10">
    <property type="entry name" value="Chemotaxis receptor methyltransferase CheR, N-terminal domain"/>
    <property type="match status" value="1"/>
</dbReference>
<evidence type="ECO:0000256" key="4">
    <source>
        <dbReference type="ARBA" id="ARBA00022475"/>
    </source>
</evidence>
<dbReference type="Gene3D" id="3.30.565.10">
    <property type="entry name" value="Histidine kinase-like ATPase, C-terminal domain"/>
    <property type="match status" value="1"/>
</dbReference>
<feature type="active site" evidence="19">
    <location>
        <position position="13"/>
    </location>
</feature>
<keyword evidence="7 29" id="KW-0489">Methyltransferase</keyword>
<keyword evidence="19" id="KW-0378">Hydrolase</keyword>
<dbReference type="FunFam" id="1.10.287.130:FF:000038">
    <property type="entry name" value="Sensory transduction histidine kinase"/>
    <property type="match status" value="1"/>
</dbReference>
<evidence type="ECO:0000256" key="2">
    <source>
        <dbReference type="ARBA" id="ARBA00001541"/>
    </source>
</evidence>
<comment type="catalytic activity">
    <reaction evidence="2">
        <text>L-glutamyl-[protein] + S-adenosyl-L-methionine = [protein]-L-glutamate 5-O-methyl ester + S-adenosyl-L-homocysteine</text>
        <dbReference type="Rhea" id="RHEA:24452"/>
        <dbReference type="Rhea" id="RHEA-COMP:10208"/>
        <dbReference type="Rhea" id="RHEA-COMP:10311"/>
        <dbReference type="ChEBI" id="CHEBI:29973"/>
        <dbReference type="ChEBI" id="CHEBI:57856"/>
        <dbReference type="ChEBI" id="CHEBI:59789"/>
        <dbReference type="ChEBI" id="CHEBI:82795"/>
        <dbReference type="EC" id="2.1.1.80"/>
    </reaction>
</comment>
<dbReference type="InterPro" id="IPR036097">
    <property type="entry name" value="HisK_dim/P_sf"/>
</dbReference>
<evidence type="ECO:0000256" key="14">
    <source>
        <dbReference type="ARBA" id="ARBA00022840"/>
    </source>
</evidence>
<dbReference type="SMART" id="SM00065">
    <property type="entry name" value="GAF"/>
    <property type="match status" value="1"/>
</dbReference>
<dbReference type="SMART" id="SM00388">
    <property type="entry name" value="HisKA"/>
    <property type="match status" value="1"/>
</dbReference>
<comment type="subcellular location">
    <subcellularLocation>
        <location evidence="3">Cell inner membrane</location>
        <topology evidence="3">Multi-pass membrane protein</topology>
    </subcellularLocation>
</comment>
<accession>M2B2L0</accession>
<dbReference type="SMART" id="SM00086">
    <property type="entry name" value="PAC"/>
    <property type="match status" value="5"/>
</dbReference>
<dbReference type="EMBL" id="ANMO01000007">
    <property type="protein sequence ID" value="EMB19147.1"/>
    <property type="molecule type" value="Genomic_DNA"/>
</dbReference>
<dbReference type="InterPro" id="IPR013656">
    <property type="entry name" value="PAS_4"/>
</dbReference>
<keyword evidence="13" id="KW-0418">Kinase</keyword>
<dbReference type="SUPFAM" id="SSF55781">
    <property type="entry name" value="GAF domain-like"/>
    <property type="match status" value="1"/>
</dbReference>
<evidence type="ECO:0000259" key="25">
    <source>
        <dbReference type="PROSITE" id="PS50112"/>
    </source>
</evidence>
<dbReference type="PANTHER" id="PTHR24422">
    <property type="entry name" value="CHEMOTAXIS PROTEIN METHYLTRANSFERASE"/>
    <property type="match status" value="1"/>
</dbReference>
<evidence type="ECO:0000256" key="16">
    <source>
        <dbReference type="ARBA" id="ARBA00023012"/>
    </source>
</evidence>
<evidence type="ECO:0000259" key="24">
    <source>
        <dbReference type="PROSITE" id="PS50110"/>
    </source>
</evidence>
<feature type="region of interest" description="Disordered" evidence="22">
    <location>
        <begin position="1831"/>
        <end position="1851"/>
    </location>
</feature>
<dbReference type="GO" id="GO:0008983">
    <property type="term" value="F:protein-glutamate O-methyltransferase activity"/>
    <property type="evidence" value="ECO:0007669"/>
    <property type="project" value="UniProtKB-EC"/>
</dbReference>
<dbReference type="InterPro" id="IPR022642">
    <property type="entry name" value="CheR_C"/>
</dbReference>
<keyword evidence="15" id="KW-1133">Transmembrane helix</keyword>
<evidence type="ECO:0000256" key="19">
    <source>
        <dbReference type="PROSITE-ProRule" id="PRU00050"/>
    </source>
</evidence>
<dbReference type="CDD" id="cd00130">
    <property type="entry name" value="PAS"/>
    <property type="match status" value="3"/>
</dbReference>
<dbReference type="GO" id="GO:0000156">
    <property type="term" value="F:phosphorelay response regulator activity"/>
    <property type="evidence" value="ECO:0007669"/>
    <property type="project" value="InterPro"/>
</dbReference>
<keyword evidence="4" id="KW-1003">Cell membrane</keyword>
<comment type="caution">
    <text evidence="29">The sequence shown here is derived from an EMBL/GenBank/DDBJ whole genome shotgun (WGS) entry which is preliminary data.</text>
</comment>
<keyword evidence="12" id="KW-0547">Nucleotide-binding</keyword>
<feature type="domain" description="PAC" evidence="26">
    <location>
        <begin position="1361"/>
        <end position="1413"/>
    </location>
</feature>
<keyword evidence="9" id="KW-0949">S-adenosyl-L-methionine</keyword>
<dbReference type="SUPFAM" id="SSF55785">
    <property type="entry name" value="PYP-like sensor domain (PAS domain)"/>
    <property type="match status" value="6"/>
</dbReference>
<dbReference type="PROSITE" id="PS50122">
    <property type="entry name" value="CHEB"/>
    <property type="match status" value="1"/>
</dbReference>
<dbReference type="InterPro" id="IPR000780">
    <property type="entry name" value="CheR_MeTrfase"/>
</dbReference>
<evidence type="ECO:0000256" key="15">
    <source>
        <dbReference type="ARBA" id="ARBA00022989"/>
    </source>
</evidence>
<evidence type="ECO:0000256" key="5">
    <source>
        <dbReference type="ARBA" id="ARBA00022519"/>
    </source>
</evidence>
<dbReference type="SMART" id="SM00448">
    <property type="entry name" value="REC"/>
    <property type="match status" value="1"/>
</dbReference>
<dbReference type="SMART" id="SM00387">
    <property type="entry name" value="HATPase_c"/>
    <property type="match status" value="1"/>
</dbReference>
<protein>
    <submittedName>
        <fullName evidence="29">Secreted protein containing MCP methyltransferase, CheR-type</fullName>
    </submittedName>
</protein>
<dbReference type="Pfam" id="PF01590">
    <property type="entry name" value="GAF"/>
    <property type="match status" value="1"/>
</dbReference>
<feature type="compositionally biased region" description="Basic and acidic residues" evidence="22">
    <location>
        <begin position="1833"/>
        <end position="1845"/>
    </location>
</feature>
<dbReference type="InterPro" id="IPR036890">
    <property type="entry name" value="HATPase_C_sf"/>
</dbReference>
<dbReference type="InterPro" id="IPR000673">
    <property type="entry name" value="Sig_transdc_resp-reg_Me-estase"/>
</dbReference>
<keyword evidence="5" id="KW-0997">Cell inner membrane</keyword>
<dbReference type="InterPro" id="IPR011006">
    <property type="entry name" value="CheY-like_superfamily"/>
</dbReference>
<dbReference type="Pfam" id="PF08447">
    <property type="entry name" value="PAS_3"/>
    <property type="match status" value="4"/>
</dbReference>
<dbReference type="InterPro" id="IPR001610">
    <property type="entry name" value="PAC"/>
</dbReference>
<dbReference type="Gene3D" id="1.10.287.130">
    <property type="match status" value="1"/>
</dbReference>
<dbReference type="InterPro" id="IPR029016">
    <property type="entry name" value="GAF-like_dom_sf"/>
</dbReference>
<dbReference type="Gene3D" id="3.40.50.180">
    <property type="entry name" value="Methylesterase CheB, C-terminal domain"/>
    <property type="match status" value="1"/>
</dbReference>
<feature type="domain" description="PAC" evidence="26">
    <location>
        <begin position="1619"/>
        <end position="1674"/>
    </location>
</feature>
<feature type="domain" description="PAC" evidence="26">
    <location>
        <begin position="1488"/>
        <end position="1540"/>
    </location>
</feature>
<dbReference type="GO" id="GO:0005524">
    <property type="term" value="F:ATP binding"/>
    <property type="evidence" value="ECO:0007669"/>
    <property type="project" value="UniProtKB-KW"/>
</dbReference>
<dbReference type="PROSITE" id="PS50110">
    <property type="entry name" value="RESPONSE_REGULATORY"/>
    <property type="match status" value="1"/>
</dbReference>
<dbReference type="SUPFAM" id="SSF47384">
    <property type="entry name" value="Homodimeric domain of signal transducing histidine kinase"/>
    <property type="match status" value="1"/>
</dbReference>
<dbReference type="PROSITE" id="PS50109">
    <property type="entry name" value="HIS_KIN"/>
    <property type="match status" value="1"/>
</dbReference>
<feature type="active site" evidence="19">
    <location>
        <position position="40"/>
    </location>
</feature>
<evidence type="ECO:0000256" key="10">
    <source>
        <dbReference type="ARBA" id="ARBA00022692"/>
    </source>
</evidence>
<dbReference type="Gene3D" id="3.30.450.40">
    <property type="match status" value="1"/>
</dbReference>
<evidence type="ECO:0000256" key="12">
    <source>
        <dbReference type="ARBA" id="ARBA00022741"/>
    </source>
</evidence>
<dbReference type="InterPro" id="IPR005467">
    <property type="entry name" value="His_kinase_dom"/>
</dbReference>
<dbReference type="PROSITE" id="PS50112">
    <property type="entry name" value="PAS"/>
    <property type="match status" value="4"/>
</dbReference>
<dbReference type="FunFam" id="3.30.450.20:FF:000155">
    <property type="entry name" value="Sensor histidine kinase TodS"/>
    <property type="match status" value="1"/>
</dbReference>
<evidence type="ECO:0000259" key="28">
    <source>
        <dbReference type="PROSITE" id="PS50123"/>
    </source>
</evidence>